<dbReference type="AlphaFoldDB" id="A0A0G1GCL3"/>
<dbReference type="Gene3D" id="3.40.50.2020">
    <property type="match status" value="1"/>
</dbReference>
<accession>A0A0G1GCL3</accession>
<evidence type="ECO:0000313" key="2">
    <source>
        <dbReference type="EMBL" id="KKT32280.1"/>
    </source>
</evidence>
<evidence type="ECO:0000256" key="1">
    <source>
        <dbReference type="SAM" id="MobiDB-lite"/>
    </source>
</evidence>
<feature type="region of interest" description="Disordered" evidence="1">
    <location>
        <begin position="1"/>
        <end position="27"/>
    </location>
</feature>
<dbReference type="Proteomes" id="UP000034192">
    <property type="component" value="Unassembled WGS sequence"/>
</dbReference>
<gene>
    <name evidence="2" type="ORF">UW21_C0028G0009</name>
</gene>
<protein>
    <recommendedName>
        <fullName evidence="4">Phosphoribosyltransferase domain-containing protein</fullName>
    </recommendedName>
</protein>
<reference evidence="2 3" key="1">
    <citation type="journal article" date="2015" name="Nature">
        <title>rRNA introns, odd ribosomes, and small enigmatic genomes across a large radiation of phyla.</title>
        <authorList>
            <person name="Brown C.T."/>
            <person name="Hug L.A."/>
            <person name="Thomas B.C."/>
            <person name="Sharon I."/>
            <person name="Castelle C.J."/>
            <person name="Singh A."/>
            <person name="Wilkins M.J."/>
            <person name="Williams K.H."/>
            <person name="Banfield J.F."/>
        </authorList>
    </citation>
    <scope>NUCLEOTIDE SEQUENCE [LARGE SCALE GENOMIC DNA]</scope>
</reference>
<sequence>QKGPHFPVTSLQKGKPREENGGFRVGPPKAWIEEESGVAVASGTSHPLAQQKLYLDQATAKIIKENNWRVLWVDDARLTKGTSQSSIELLKGRFGLEIAAMATVLNEAEPTDNIDGIPYIGLTKLPVFDRVEGGYLPREGSFEGLEYFYLPNI</sequence>
<evidence type="ECO:0008006" key="4">
    <source>
        <dbReference type="Google" id="ProtNLM"/>
    </source>
</evidence>
<proteinExistence type="predicted"/>
<dbReference type="EMBL" id="LCHL01000028">
    <property type="protein sequence ID" value="KKT32280.1"/>
    <property type="molecule type" value="Genomic_DNA"/>
</dbReference>
<dbReference type="InterPro" id="IPR029057">
    <property type="entry name" value="PRTase-like"/>
</dbReference>
<comment type="caution">
    <text evidence="2">The sequence shown here is derived from an EMBL/GenBank/DDBJ whole genome shotgun (WGS) entry which is preliminary data.</text>
</comment>
<feature type="non-terminal residue" evidence="2">
    <location>
        <position position="1"/>
    </location>
</feature>
<evidence type="ECO:0000313" key="3">
    <source>
        <dbReference type="Proteomes" id="UP000034192"/>
    </source>
</evidence>
<name>A0A0G1GCL3_9BACT</name>
<organism evidence="2 3">
    <name type="scientific">Candidatus Woesebacteria bacterium GW2011_GWB1_44_11b</name>
    <dbReference type="NCBI Taxonomy" id="1618580"/>
    <lineage>
        <taxon>Bacteria</taxon>
        <taxon>Candidatus Woeseibacteriota</taxon>
    </lineage>
</organism>